<protein>
    <submittedName>
        <fullName evidence="2">Uncharacterized protein</fullName>
    </submittedName>
</protein>
<feature type="region of interest" description="Disordered" evidence="1">
    <location>
        <begin position="58"/>
        <end position="81"/>
    </location>
</feature>
<evidence type="ECO:0000313" key="3">
    <source>
        <dbReference type="Proteomes" id="UP000010729"/>
    </source>
</evidence>
<sequence>MSTESVIHSIGNAKLGPNLAALGAANRLAKLDPLAVIKRLDETLARAEEVMAEKAMARQETQNIVDQLRSKSKQRRSTKGL</sequence>
<comment type="caution">
    <text evidence="2">The sequence shown here is derived from an EMBL/GenBank/DDBJ whole genome shotgun (WGS) entry which is preliminary data.</text>
</comment>
<dbReference type="Proteomes" id="UP000010729">
    <property type="component" value="Unassembled WGS sequence"/>
</dbReference>
<name>N1V6Y5_9MICC</name>
<reference evidence="2 3" key="1">
    <citation type="journal article" date="2013" name="Genome Announc.">
        <title>Draft Genome Sequence of Arthrobacter crystallopoietes Strain BAB-32, Revealing Genes for Bioremediation.</title>
        <authorList>
            <person name="Joshi M.N."/>
            <person name="Pandit A.S."/>
            <person name="Sharma A."/>
            <person name="Pandya R.V."/>
            <person name="Desai S.M."/>
            <person name="Saxena A.K."/>
            <person name="Bagatharia S.B."/>
        </authorList>
    </citation>
    <scope>NUCLEOTIDE SEQUENCE [LARGE SCALE GENOMIC DNA]</scope>
    <source>
        <strain evidence="2 3">BAB-32</strain>
    </source>
</reference>
<feature type="compositionally biased region" description="Basic residues" evidence="1">
    <location>
        <begin position="70"/>
        <end position="81"/>
    </location>
</feature>
<accession>N1V6Y5</accession>
<keyword evidence="3" id="KW-1185">Reference proteome</keyword>
<gene>
    <name evidence="2" type="ORF">D477_002663</name>
</gene>
<evidence type="ECO:0000313" key="2">
    <source>
        <dbReference type="EMBL" id="EMY35759.1"/>
    </source>
</evidence>
<evidence type="ECO:0000256" key="1">
    <source>
        <dbReference type="SAM" id="MobiDB-lite"/>
    </source>
</evidence>
<dbReference type="AlphaFoldDB" id="N1V6Y5"/>
<proteinExistence type="predicted"/>
<dbReference type="EMBL" id="ANPE02000063">
    <property type="protein sequence ID" value="EMY35759.1"/>
    <property type="molecule type" value="Genomic_DNA"/>
</dbReference>
<dbReference type="RefSeq" id="WP_005266981.1">
    <property type="nucleotide sequence ID" value="NZ_ANPE02000063.1"/>
</dbReference>
<organism evidence="2 3">
    <name type="scientific">Arthrobacter crystallopoietes BAB-32</name>
    <dbReference type="NCBI Taxonomy" id="1246476"/>
    <lineage>
        <taxon>Bacteria</taxon>
        <taxon>Bacillati</taxon>
        <taxon>Actinomycetota</taxon>
        <taxon>Actinomycetes</taxon>
        <taxon>Micrococcales</taxon>
        <taxon>Micrococcaceae</taxon>
        <taxon>Crystallibacter</taxon>
    </lineage>
</organism>